<accession>A0A922AJD3</accession>
<reference evidence="1" key="1">
    <citation type="submission" date="2021-01" db="EMBL/GenBank/DDBJ databases">
        <authorList>
            <person name="Lovell J.T."/>
            <person name="Bentley N."/>
            <person name="Bhattarai G."/>
            <person name="Jenkins J.W."/>
            <person name="Sreedasyam A."/>
            <person name="Alarcon Y."/>
            <person name="Bock C."/>
            <person name="Boston L."/>
            <person name="Carlson J."/>
            <person name="Cervantes K."/>
            <person name="Clermont K."/>
            <person name="Krom N."/>
            <person name="Kubenka K."/>
            <person name="Mamidi S."/>
            <person name="Mattison C."/>
            <person name="Monteros M."/>
            <person name="Pisani C."/>
            <person name="Plott C."/>
            <person name="Rajasekar S."/>
            <person name="Rhein H.S."/>
            <person name="Rohla C."/>
            <person name="Song M."/>
            <person name="Hilaire R.S."/>
            <person name="Shu S."/>
            <person name="Wells L."/>
            <person name="Wang X."/>
            <person name="Webber J."/>
            <person name="Heerema R.J."/>
            <person name="Klein P."/>
            <person name="Conner P."/>
            <person name="Grauke L."/>
            <person name="Grimwood J."/>
            <person name="Schmutz J."/>
            <person name="Randall J.J."/>
        </authorList>
    </citation>
    <scope>NUCLEOTIDE SEQUENCE</scope>
    <source>
        <tissue evidence="1">Leaf</tissue>
    </source>
</reference>
<dbReference type="Proteomes" id="UP000811246">
    <property type="component" value="Chromosome 13"/>
</dbReference>
<protein>
    <recommendedName>
        <fullName evidence="3">NAC domain-containing protein</fullName>
    </recommendedName>
</protein>
<evidence type="ECO:0008006" key="3">
    <source>
        <dbReference type="Google" id="ProtNLM"/>
    </source>
</evidence>
<evidence type="ECO:0000313" key="1">
    <source>
        <dbReference type="EMBL" id="KAG6679966.1"/>
    </source>
</evidence>
<dbReference type="AlphaFoldDB" id="A0A922AJD3"/>
<comment type="caution">
    <text evidence="1">The sequence shown here is derived from an EMBL/GenBank/DDBJ whole genome shotgun (WGS) entry which is preliminary data.</text>
</comment>
<sequence>MTEDGWVVCRVFKKKNFQKAAECPKTSSISMDSTTQIEGVLDQILLYMGRNCKPEDESFSNISISNVHTNNMMFLSTTAKHTSPLVDEELHDRFLHLPRLESPSLPSLAIGNSPFDHDHSFKACYQPFDHD</sequence>
<gene>
    <name evidence="1" type="ORF">I3842_13G016400</name>
</gene>
<dbReference type="EMBL" id="CM031837">
    <property type="protein sequence ID" value="KAG6679966.1"/>
    <property type="molecule type" value="Genomic_DNA"/>
</dbReference>
<name>A0A922AJD3_CARIL</name>
<organism evidence="1 2">
    <name type="scientific">Carya illinoinensis</name>
    <name type="common">Pecan</name>
    <dbReference type="NCBI Taxonomy" id="32201"/>
    <lineage>
        <taxon>Eukaryota</taxon>
        <taxon>Viridiplantae</taxon>
        <taxon>Streptophyta</taxon>
        <taxon>Embryophyta</taxon>
        <taxon>Tracheophyta</taxon>
        <taxon>Spermatophyta</taxon>
        <taxon>Magnoliopsida</taxon>
        <taxon>eudicotyledons</taxon>
        <taxon>Gunneridae</taxon>
        <taxon>Pentapetalae</taxon>
        <taxon>rosids</taxon>
        <taxon>fabids</taxon>
        <taxon>Fagales</taxon>
        <taxon>Juglandaceae</taxon>
        <taxon>Carya</taxon>
    </lineage>
</organism>
<proteinExistence type="predicted"/>
<evidence type="ECO:0000313" key="2">
    <source>
        <dbReference type="Proteomes" id="UP000811246"/>
    </source>
</evidence>